<dbReference type="OrthoDB" id="5576901at2759"/>
<dbReference type="PROSITE" id="PS51253">
    <property type="entry name" value="HTH_CENPB"/>
    <property type="match status" value="1"/>
</dbReference>
<proteinExistence type="inferred from homology"/>
<dbReference type="Proteomes" id="UP001153678">
    <property type="component" value="Unassembled WGS sequence"/>
</dbReference>
<name>A0A9W4SRD5_9GLOM</name>
<evidence type="ECO:0000259" key="4">
    <source>
        <dbReference type="PROSITE" id="PS51253"/>
    </source>
</evidence>
<protein>
    <submittedName>
        <fullName evidence="5">5858_t:CDS:1</fullName>
    </submittedName>
</protein>
<dbReference type="SUPFAM" id="SSF52499">
    <property type="entry name" value="Isochorismatase-like hydrolases"/>
    <property type="match status" value="1"/>
</dbReference>
<keyword evidence="2" id="KW-0378">Hydrolase</keyword>
<dbReference type="GO" id="GO:0016787">
    <property type="term" value="F:hydrolase activity"/>
    <property type="evidence" value="ECO:0007669"/>
    <property type="project" value="UniProtKB-KW"/>
</dbReference>
<evidence type="ECO:0000313" key="5">
    <source>
        <dbReference type="EMBL" id="CAI2180067.1"/>
    </source>
</evidence>
<dbReference type="InterPro" id="IPR006600">
    <property type="entry name" value="HTH_CenpB_DNA-bd_dom"/>
</dbReference>
<dbReference type="SMART" id="SM00674">
    <property type="entry name" value="CENPB"/>
    <property type="match status" value="1"/>
</dbReference>
<evidence type="ECO:0000256" key="1">
    <source>
        <dbReference type="ARBA" id="ARBA00006336"/>
    </source>
</evidence>
<keyword evidence="6" id="KW-1185">Reference proteome</keyword>
<dbReference type="GO" id="GO:0003677">
    <property type="term" value="F:DNA binding"/>
    <property type="evidence" value="ECO:0007669"/>
    <property type="project" value="UniProtKB-KW"/>
</dbReference>
<dbReference type="InterPro" id="IPR036380">
    <property type="entry name" value="Isochorismatase-like_sf"/>
</dbReference>
<dbReference type="Gene3D" id="1.10.10.60">
    <property type="entry name" value="Homeodomain-like"/>
    <property type="match status" value="2"/>
</dbReference>
<evidence type="ECO:0000256" key="2">
    <source>
        <dbReference type="ARBA" id="ARBA00022801"/>
    </source>
</evidence>
<evidence type="ECO:0000313" key="6">
    <source>
        <dbReference type="Proteomes" id="UP001153678"/>
    </source>
</evidence>
<dbReference type="Pfam" id="PF00857">
    <property type="entry name" value="Isochorismatase"/>
    <property type="match status" value="1"/>
</dbReference>
<dbReference type="Pfam" id="PF03221">
    <property type="entry name" value="HTH_Tnp_Tc5"/>
    <property type="match status" value="1"/>
</dbReference>
<dbReference type="InterPro" id="IPR000868">
    <property type="entry name" value="Isochorismatase-like_dom"/>
</dbReference>
<dbReference type="InterPro" id="IPR009057">
    <property type="entry name" value="Homeodomain-like_sf"/>
</dbReference>
<accession>A0A9W4SRD5</accession>
<gene>
    <name evidence="5" type="ORF">FWILDA_LOCUS9400</name>
</gene>
<dbReference type="CDD" id="cd00431">
    <property type="entry name" value="cysteine_hydrolases"/>
    <property type="match status" value="1"/>
</dbReference>
<organism evidence="5 6">
    <name type="scientific">Funneliformis geosporum</name>
    <dbReference type="NCBI Taxonomy" id="1117311"/>
    <lineage>
        <taxon>Eukaryota</taxon>
        <taxon>Fungi</taxon>
        <taxon>Fungi incertae sedis</taxon>
        <taxon>Mucoromycota</taxon>
        <taxon>Glomeromycotina</taxon>
        <taxon>Glomeromycetes</taxon>
        <taxon>Glomerales</taxon>
        <taxon>Glomeraceae</taxon>
        <taxon>Funneliformis</taxon>
    </lineage>
</organism>
<evidence type="ECO:0000256" key="3">
    <source>
        <dbReference type="ARBA" id="ARBA00023125"/>
    </source>
</evidence>
<dbReference type="Gene3D" id="3.40.50.850">
    <property type="entry name" value="Isochorismatase-like"/>
    <property type="match status" value="1"/>
</dbReference>
<dbReference type="PANTHER" id="PTHR43540">
    <property type="entry name" value="PEROXYUREIDOACRYLATE/UREIDOACRYLATE AMIDOHYDROLASE-RELATED"/>
    <property type="match status" value="1"/>
</dbReference>
<dbReference type="PANTHER" id="PTHR43540:SF1">
    <property type="entry name" value="ISOCHORISMATASE HYDROLASE"/>
    <property type="match status" value="1"/>
</dbReference>
<feature type="domain" description="HTH CENPB-type" evidence="4">
    <location>
        <begin position="118"/>
        <end position="190"/>
    </location>
</feature>
<comment type="similarity">
    <text evidence="1">Belongs to the isochorismatase family.</text>
</comment>
<dbReference type="SUPFAM" id="SSF46689">
    <property type="entry name" value="Homeodomain-like"/>
    <property type="match status" value="2"/>
</dbReference>
<dbReference type="InterPro" id="IPR050272">
    <property type="entry name" value="Isochorismatase-like_hydrls"/>
</dbReference>
<keyword evidence="3" id="KW-0238">DNA-binding</keyword>
<reference evidence="5" key="1">
    <citation type="submission" date="2022-08" db="EMBL/GenBank/DDBJ databases">
        <authorList>
            <person name="Kallberg Y."/>
            <person name="Tangrot J."/>
            <person name="Rosling A."/>
        </authorList>
    </citation>
    <scope>NUCLEOTIDE SEQUENCE</scope>
    <source>
        <strain evidence="5">Wild A</strain>
    </source>
</reference>
<dbReference type="AlphaFoldDB" id="A0A9W4SRD5"/>
<dbReference type="EMBL" id="CAMKVN010002203">
    <property type="protein sequence ID" value="CAI2180067.1"/>
    <property type="molecule type" value="Genomic_DNA"/>
</dbReference>
<comment type="caution">
    <text evidence="5">The sequence shown here is derived from an EMBL/GenBank/DDBJ whole genome shotgun (WGS) entry which is preliminary data.</text>
</comment>
<sequence>MRILSVKKAKVLCLLNDFYKVIVIDWLNINAKSQGHGDFCEQPSITFTTMPQEQKQKKKRVPITALTKQQICLKKRENLKLRDEDLAKEYGLDRSTITKILKQREKWLAIDPNSNYAKQKTQKSPKFPQIEDALSSWLTLNMSGGSPVSDAQLQEKALEFAQMFGIRNEFQASNGWISKFKNRHQFRSGENQGTSEVSLHVTSQPTAISGTSVISPPEHSNFNNTLSLPPNTHFTPNPSIAATTRTNGTSTLTITNASSSQNYIPYGAASTHITTTPYTPSSRIYSTVSTIAPSMILENVAFLFCGYQNDIIGMFQTSNVLNNFLVRSKTLFKNVHQATVHQATVHQAKQKKNISSFSVGLSFRPGYPEVSSNNRYFEKLKSLGRLIEGTKGAEFIDGMIPREDDIVIKKRRVDAFYNTDLQMILESRNIRHIILSGIATSDVILSTCRSAADRDLNVTVVRECCFDDNEALQNMLMNDLFPTQGVTVASLDEILTGLRGVN</sequence>